<proteinExistence type="predicted"/>
<dbReference type="PANTHER" id="PTHR30146:SF109">
    <property type="entry name" value="HTH-TYPE TRANSCRIPTIONAL REGULATOR GALS"/>
    <property type="match status" value="1"/>
</dbReference>
<dbReference type="Pfam" id="PF13377">
    <property type="entry name" value="Peripla_BP_3"/>
    <property type="match status" value="1"/>
</dbReference>
<name>A0ABN0C6W4_9ACTN</name>
<dbReference type="Gene3D" id="3.40.50.2300">
    <property type="match status" value="1"/>
</dbReference>
<reference evidence="5" key="1">
    <citation type="submission" date="2010-08" db="EMBL/GenBank/DDBJ databases">
        <authorList>
            <person name="Weinstock G."/>
            <person name="Sodergren E."/>
            <person name="Clifton S."/>
            <person name="Fulton L."/>
            <person name="Fulton B."/>
            <person name="Courtney L."/>
            <person name="Fronick C."/>
            <person name="Harrison M."/>
            <person name="Strong C."/>
            <person name="Farmer C."/>
            <person name="Delahaunty K."/>
            <person name="Markovic C."/>
            <person name="Hall O."/>
            <person name="Minx P."/>
            <person name="Tomlinson C."/>
            <person name="Mitreva M."/>
            <person name="Hou S."/>
            <person name="Chen J."/>
            <person name="Wollam A."/>
            <person name="Pepin K.H."/>
            <person name="Johnson M."/>
            <person name="Bhonagiri V."/>
            <person name="Zhang X."/>
            <person name="Suruliraj S."/>
            <person name="Warren W."/>
            <person name="Chinwalla A."/>
            <person name="Mardis E.R."/>
            <person name="Wilson R.K."/>
        </authorList>
    </citation>
    <scope>NUCLEOTIDE SEQUENCE [LARGE SCALE GENOMIC DNA]</scope>
    <source>
        <strain evidence="5">HL044PA1</strain>
    </source>
</reference>
<accession>A0ABN0C6W4</accession>
<evidence type="ECO:0000256" key="1">
    <source>
        <dbReference type="ARBA" id="ARBA00023015"/>
    </source>
</evidence>
<dbReference type="PANTHER" id="PTHR30146">
    <property type="entry name" value="LACI-RELATED TRANSCRIPTIONAL REPRESSOR"/>
    <property type="match status" value="1"/>
</dbReference>
<keyword evidence="3" id="KW-0804">Transcription</keyword>
<comment type="caution">
    <text evidence="5">The sequence shown here is derived from an EMBL/GenBank/DDBJ whole genome shotgun (WGS) entry which is preliminary data.</text>
</comment>
<keyword evidence="6" id="KW-1185">Reference proteome</keyword>
<sequence>MAIGALRACHEAGVRGPQDIAITGFDNTKEGAYSTPTITIIAPDLDTLVEDTLKIFTPHIGQSGLEQPGTGTLVPWHLVIRESTGGPSTQC</sequence>
<gene>
    <name evidence="5" type="ORF">HMPREF9607_00881</name>
</gene>
<evidence type="ECO:0000256" key="2">
    <source>
        <dbReference type="ARBA" id="ARBA00023125"/>
    </source>
</evidence>
<dbReference type="Proteomes" id="UP000003179">
    <property type="component" value="Unassembled WGS sequence"/>
</dbReference>
<keyword evidence="1" id="KW-0805">Transcription regulation</keyword>
<organism evidence="5 6">
    <name type="scientific">Cutibacterium modestum HL044PA1</name>
    <dbReference type="NCBI Taxonomy" id="765109"/>
    <lineage>
        <taxon>Bacteria</taxon>
        <taxon>Bacillati</taxon>
        <taxon>Actinomycetota</taxon>
        <taxon>Actinomycetes</taxon>
        <taxon>Propionibacteriales</taxon>
        <taxon>Propionibacteriaceae</taxon>
        <taxon>Cutibacterium</taxon>
        <taxon>Cutibacterium modestum</taxon>
    </lineage>
</organism>
<dbReference type="EMBL" id="ADZU01000015">
    <property type="protein sequence ID" value="EFS93030.1"/>
    <property type="molecule type" value="Genomic_DNA"/>
</dbReference>
<dbReference type="SUPFAM" id="SSF53822">
    <property type="entry name" value="Periplasmic binding protein-like I"/>
    <property type="match status" value="1"/>
</dbReference>
<evidence type="ECO:0000313" key="6">
    <source>
        <dbReference type="Proteomes" id="UP000003179"/>
    </source>
</evidence>
<protein>
    <recommendedName>
        <fullName evidence="4">Transcriptional regulator LacI/GalR-like sensor domain-containing protein</fullName>
    </recommendedName>
</protein>
<feature type="domain" description="Transcriptional regulator LacI/GalR-like sensor" evidence="4">
    <location>
        <begin position="1"/>
        <end position="84"/>
    </location>
</feature>
<evidence type="ECO:0000313" key="5">
    <source>
        <dbReference type="EMBL" id="EFS93030.1"/>
    </source>
</evidence>
<keyword evidence="2" id="KW-0238">DNA-binding</keyword>
<evidence type="ECO:0000259" key="4">
    <source>
        <dbReference type="Pfam" id="PF13377"/>
    </source>
</evidence>
<evidence type="ECO:0000256" key="3">
    <source>
        <dbReference type="ARBA" id="ARBA00023163"/>
    </source>
</evidence>
<dbReference type="InterPro" id="IPR046335">
    <property type="entry name" value="LacI/GalR-like_sensor"/>
</dbReference>
<dbReference type="InterPro" id="IPR028082">
    <property type="entry name" value="Peripla_BP_I"/>
</dbReference>